<dbReference type="Pfam" id="PF13456">
    <property type="entry name" value="RVT_3"/>
    <property type="match status" value="1"/>
</dbReference>
<feature type="domain" description="RNase H type-1" evidence="1">
    <location>
        <begin position="501"/>
        <end position="620"/>
    </location>
</feature>
<dbReference type="EMBL" id="OIVN01001968">
    <property type="protein sequence ID" value="SPC99389.1"/>
    <property type="molecule type" value="Genomic_DNA"/>
</dbReference>
<evidence type="ECO:0000313" key="3">
    <source>
        <dbReference type="EMBL" id="SPC99389.1"/>
    </source>
</evidence>
<gene>
    <name evidence="3" type="ORF">FSB_LOCUS27271</name>
</gene>
<evidence type="ECO:0000259" key="2">
    <source>
        <dbReference type="Pfam" id="PF13966"/>
    </source>
</evidence>
<dbReference type="InterPro" id="IPR012337">
    <property type="entry name" value="RNaseH-like_sf"/>
</dbReference>
<organism evidence="3">
    <name type="scientific">Fagus sylvatica</name>
    <name type="common">Beechnut</name>
    <dbReference type="NCBI Taxonomy" id="28930"/>
    <lineage>
        <taxon>Eukaryota</taxon>
        <taxon>Viridiplantae</taxon>
        <taxon>Streptophyta</taxon>
        <taxon>Embryophyta</taxon>
        <taxon>Tracheophyta</taxon>
        <taxon>Spermatophyta</taxon>
        <taxon>Magnoliopsida</taxon>
        <taxon>eudicotyledons</taxon>
        <taxon>Gunneridae</taxon>
        <taxon>Pentapetalae</taxon>
        <taxon>rosids</taxon>
        <taxon>fabids</taxon>
        <taxon>Fagales</taxon>
        <taxon>Fagaceae</taxon>
        <taxon>Fagus</taxon>
    </lineage>
</organism>
<reference evidence="3" key="1">
    <citation type="submission" date="2018-02" db="EMBL/GenBank/DDBJ databases">
        <authorList>
            <person name="Cohen D.B."/>
            <person name="Kent A.D."/>
        </authorList>
    </citation>
    <scope>NUCLEOTIDE SEQUENCE</scope>
</reference>
<dbReference type="PANTHER" id="PTHR33116">
    <property type="entry name" value="REVERSE TRANSCRIPTASE ZINC-BINDING DOMAIN-CONTAINING PROTEIN-RELATED-RELATED"/>
    <property type="match status" value="1"/>
</dbReference>
<dbReference type="PANTHER" id="PTHR33116:SF86">
    <property type="entry name" value="REVERSE TRANSCRIPTASE DOMAIN-CONTAINING PROTEIN"/>
    <property type="match status" value="1"/>
</dbReference>
<proteinExistence type="predicted"/>
<dbReference type="SUPFAM" id="SSF53098">
    <property type="entry name" value="Ribonuclease H-like"/>
    <property type="match status" value="1"/>
</dbReference>
<dbReference type="InterPro" id="IPR036397">
    <property type="entry name" value="RNaseH_sf"/>
</dbReference>
<dbReference type="InterPro" id="IPR026960">
    <property type="entry name" value="RVT-Znf"/>
</dbReference>
<dbReference type="InterPro" id="IPR044730">
    <property type="entry name" value="RNase_H-like_dom_plant"/>
</dbReference>
<protein>
    <recommendedName>
        <fullName evidence="4">RNase H type-1 domain-containing protein</fullName>
    </recommendedName>
</protein>
<dbReference type="AlphaFoldDB" id="A0A2N9GIY2"/>
<dbReference type="Pfam" id="PF13966">
    <property type="entry name" value="zf-RVT"/>
    <property type="match status" value="1"/>
</dbReference>
<feature type="domain" description="Reverse transcriptase zinc-binding" evidence="2">
    <location>
        <begin position="301"/>
        <end position="388"/>
    </location>
</feature>
<evidence type="ECO:0000259" key="1">
    <source>
        <dbReference type="Pfam" id="PF13456"/>
    </source>
</evidence>
<name>A0A2N9GIY2_FAGSY</name>
<dbReference type="InterPro" id="IPR002156">
    <property type="entry name" value="RNaseH_domain"/>
</dbReference>
<accession>A0A2N9GIY2</accession>
<dbReference type="GO" id="GO:0003676">
    <property type="term" value="F:nucleic acid binding"/>
    <property type="evidence" value="ECO:0007669"/>
    <property type="project" value="InterPro"/>
</dbReference>
<evidence type="ECO:0008006" key="4">
    <source>
        <dbReference type="Google" id="ProtNLM"/>
    </source>
</evidence>
<sequence>MEPSHTLPPPQPVTTREVQVLDECLEKYCEWSGQLINREKSGLIFSKLVVRERKRAIKLELNMKAISSAATYLGAPLFTSRSRTKDFKFLQDRLESKLKGWRCKSLSWAGRSTLIKSVAQALPTYTFASSDVPVAVCDKLDAATRRFWWKPNRESGSYLAWKAWDHLCSPKGQGGLGFRKAKKFNDALLAKLTWMVVSDRNSLCIKALRNKYKWVMGRGLIFGKTPGFPGFQTFCQNQGMVQLSGCLVVACLINQNSRSWNLSLLHELFDETSVNAITKIPIPSTPRPDKLVWIHEPKGLFSVKSAYKCNQLEHPHISGSNIWSKLWKLNLHERSKMFIWRLGSGVLPTNLNFFLRVGHGNPKCPLCLTEDESIEHLFFKCNFARAMWFGLSWALRPDLINVASCSDIVELVVNPPMRPGENSCKSLKQRLSIHFALTLEHIWTCRNKAVYKGQVESLSLSLKSLELRMAEHLSRLDGIDNSAVPDNLFWMAPPADVTKLNTDVAVRGNRSTIAVIARGESGAVVKAWAKVVDIEDPLVAEAIAIKWALELAESESFPNVIVESDSKICIDNFSDNSTSSYWKIDALIPDVHRLALHFLSCCFAWVKREANMVAHELAQSFSALSSVFSCNATSLPPSVFEAWKRDLLGLSLA</sequence>
<dbReference type="CDD" id="cd06222">
    <property type="entry name" value="RNase_H_like"/>
    <property type="match status" value="1"/>
</dbReference>
<dbReference type="GO" id="GO:0004523">
    <property type="term" value="F:RNA-DNA hybrid ribonuclease activity"/>
    <property type="evidence" value="ECO:0007669"/>
    <property type="project" value="InterPro"/>
</dbReference>
<dbReference type="Gene3D" id="3.30.420.10">
    <property type="entry name" value="Ribonuclease H-like superfamily/Ribonuclease H"/>
    <property type="match status" value="1"/>
</dbReference>